<dbReference type="InterPro" id="IPR000425">
    <property type="entry name" value="MIP"/>
</dbReference>
<comment type="similarity">
    <text evidence="5">Belongs to the MIP/aquaporin (TC 1.A.8) family.</text>
</comment>
<name>A0A9W3AX09_BIOGL</name>
<feature type="transmembrane region" description="Helical" evidence="6">
    <location>
        <begin position="138"/>
        <end position="157"/>
    </location>
</feature>
<dbReference type="OrthoDB" id="6059747at2759"/>
<dbReference type="SUPFAM" id="SSF81338">
    <property type="entry name" value="Aquaporin-like"/>
    <property type="match status" value="1"/>
</dbReference>
<dbReference type="OMA" id="IMEMVIT"/>
<dbReference type="PANTHER" id="PTHR19139">
    <property type="entry name" value="AQUAPORIN TRANSPORTER"/>
    <property type="match status" value="1"/>
</dbReference>
<dbReference type="Pfam" id="PF00230">
    <property type="entry name" value="MIP"/>
    <property type="match status" value="1"/>
</dbReference>
<dbReference type="GO" id="GO:0015250">
    <property type="term" value="F:water channel activity"/>
    <property type="evidence" value="ECO:0007669"/>
    <property type="project" value="TreeGrafter"/>
</dbReference>
<protein>
    <submittedName>
        <fullName evidence="8">Aquaporin AQPcic-like</fullName>
    </submittedName>
</protein>
<evidence type="ECO:0000256" key="4">
    <source>
        <dbReference type="ARBA" id="ARBA00023136"/>
    </source>
</evidence>
<dbReference type="PRINTS" id="PR00783">
    <property type="entry name" value="MINTRINSICP"/>
</dbReference>
<keyword evidence="2 5" id="KW-0812">Transmembrane</keyword>
<keyword evidence="3 6" id="KW-1133">Transmembrane helix</keyword>
<proteinExistence type="inferred from homology"/>
<dbReference type="Gene3D" id="1.20.1080.10">
    <property type="entry name" value="Glycerol uptake facilitator protein"/>
    <property type="match status" value="1"/>
</dbReference>
<reference evidence="8" key="1">
    <citation type="submission" date="2025-08" db="UniProtKB">
        <authorList>
            <consortium name="RefSeq"/>
        </authorList>
    </citation>
    <scope>IDENTIFICATION</scope>
</reference>
<dbReference type="InterPro" id="IPR023271">
    <property type="entry name" value="Aquaporin-like"/>
</dbReference>
<dbReference type="GO" id="GO:0005886">
    <property type="term" value="C:plasma membrane"/>
    <property type="evidence" value="ECO:0007669"/>
    <property type="project" value="TreeGrafter"/>
</dbReference>
<dbReference type="AlphaFoldDB" id="A0A9W3AX09"/>
<dbReference type="CDD" id="cd00333">
    <property type="entry name" value="MIP"/>
    <property type="match status" value="1"/>
</dbReference>
<evidence type="ECO:0000256" key="3">
    <source>
        <dbReference type="ARBA" id="ARBA00022989"/>
    </source>
</evidence>
<evidence type="ECO:0000256" key="6">
    <source>
        <dbReference type="SAM" id="Phobius"/>
    </source>
</evidence>
<dbReference type="GeneID" id="106077127"/>
<gene>
    <name evidence="8" type="primary">LOC106077127</name>
</gene>
<feature type="transmembrane region" description="Helical" evidence="6">
    <location>
        <begin position="49"/>
        <end position="69"/>
    </location>
</feature>
<evidence type="ECO:0000256" key="2">
    <source>
        <dbReference type="ARBA" id="ARBA00022692"/>
    </source>
</evidence>
<organism evidence="7 8">
    <name type="scientific">Biomphalaria glabrata</name>
    <name type="common">Bloodfluke planorb</name>
    <name type="synonym">Freshwater snail</name>
    <dbReference type="NCBI Taxonomy" id="6526"/>
    <lineage>
        <taxon>Eukaryota</taxon>
        <taxon>Metazoa</taxon>
        <taxon>Spiralia</taxon>
        <taxon>Lophotrochozoa</taxon>
        <taxon>Mollusca</taxon>
        <taxon>Gastropoda</taxon>
        <taxon>Heterobranchia</taxon>
        <taxon>Euthyneura</taxon>
        <taxon>Panpulmonata</taxon>
        <taxon>Hygrophila</taxon>
        <taxon>Lymnaeoidea</taxon>
        <taxon>Planorbidae</taxon>
        <taxon>Biomphalaria</taxon>
    </lineage>
</organism>
<evidence type="ECO:0000313" key="7">
    <source>
        <dbReference type="Proteomes" id="UP001165740"/>
    </source>
</evidence>
<dbReference type="NCBIfam" id="TIGR00861">
    <property type="entry name" value="MIP"/>
    <property type="match status" value="1"/>
</dbReference>
<evidence type="ECO:0000313" key="8">
    <source>
        <dbReference type="RefSeq" id="XP_055891761.1"/>
    </source>
</evidence>
<dbReference type="Proteomes" id="UP001165740">
    <property type="component" value="Chromosome 7"/>
</dbReference>
<feature type="transmembrane region" description="Helical" evidence="6">
    <location>
        <begin position="212"/>
        <end position="229"/>
    </location>
</feature>
<dbReference type="RefSeq" id="XP_055891761.1">
    <property type="nucleotide sequence ID" value="XM_056035786.1"/>
</dbReference>
<dbReference type="InterPro" id="IPR034294">
    <property type="entry name" value="Aquaporin_transptr"/>
</dbReference>
<comment type="subcellular location">
    <subcellularLocation>
        <location evidence="1">Membrane</location>
        <topology evidence="1">Multi-pass membrane protein</topology>
    </subcellularLocation>
</comment>
<evidence type="ECO:0000256" key="1">
    <source>
        <dbReference type="ARBA" id="ARBA00004141"/>
    </source>
</evidence>
<accession>A0A9W3AX09</accession>
<keyword evidence="4 6" id="KW-0472">Membrane</keyword>
<evidence type="ECO:0000256" key="5">
    <source>
        <dbReference type="RuleBase" id="RU000477"/>
    </source>
</evidence>
<sequence>MERLGFFFGTDEVKQFHCLKAAVAEVLGTSTLLMIGCGAVATLNPPDGAPLMAIAFSFGLALTLAIWTFGDISGAHVNPVVTVSFLVTGHMGISKCVIYIMCQLLGGVLGSGFIWLIVPVAWRGNGGSTTLTKGLEMWQGFLVESVTTFLLVLTVYASSDRLRTNHSGLIAISIGFCVTANISWSGNLTGGSMNPARTFGPALWSGTWKDHWLYWTAPFVGGITAALLYKKFFSGKAPEVQEKKPPLKSQLRTGSGRRGFLDYTIDIEGPKERSVEGVCPNPAQEGLIDAQSTSVLDRSYPITEAGSVVTFTSRADGGDEEVDTVRYRDVSRRLSIDELSKV</sequence>
<keyword evidence="7" id="KW-1185">Reference proteome</keyword>
<dbReference type="PANTHER" id="PTHR19139:SF284">
    <property type="entry name" value="AQUAPORIN"/>
    <property type="match status" value="1"/>
</dbReference>
<feature type="transmembrane region" description="Helical" evidence="6">
    <location>
        <begin position="21"/>
        <end position="43"/>
    </location>
</feature>
<feature type="transmembrane region" description="Helical" evidence="6">
    <location>
        <begin position="169"/>
        <end position="186"/>
    </location>
</feature>
<keyword evidence="5" id="KW-0813">Transport</keyword>
<feature type="transmembrane region" description="Helical" evidence="6">
    <location>
        <begin position="96"/>
        <end position="118"/>
    </location>
</feature>